<protein>
    <submittedName>
        <fullName evidence="1">Uncharacterized protein</fullName>
    </submittedName>
</protein>
<dbReference type="Proteomes" id="UP001162164">
    <property type="component" value="Unassembled WGS sequence"/>
</dbReference>
<gene>
    <name evidence="1" type="ORF">NQ317_012013</name>
</gene>
<evidence type="ECO:0000313" key="2">
    <source>
        <dbReference type="Proteomes" id="UP001162164"/>
    </source>
</evidence>
<name>A0ABQ9K0G6_9CUCU</name>
<proteinExistence type="predicted"/>
<reference evidence="1" key="1">
    <citation type="journal article" date="2023" name="Insect Mol. Biol.">
        <title>Genome sequencing provides insights into the evolution of gene families encoding plant cell wall-degrading enzymes in longhorned beetles.</title>
        <authorList>
            <person name="Shin N.R."/>
            <person name="Okamura Y."/>
            <person name="Kirsch R."/>
            <person name="Pauchet Y."/>
        </authorList>
    </citation>
    <scope>NUCLEOTIDE SEQUENCE</scope>
    <source>
        <strain evidence="1">MMC_N1</strain>
    </source>
</reference>
<accession>A0ABQ9K0G6</accession>
<dbReference type="EMBL" id="JAPWTJ010000071">
    <property type="protein sequence ID" value="KAJ8983522.1"/>
    <property type="molecule type" value="Genomic_DNA"/>
</dbReference>
<sequence length="95" mass="10882">MKVVVTGSGDSIYDFVISSFFGPATELHMPPFEICFWRDTYRRRRTHSHSPNRCQLIKQESNCHDGASYVISNSHSERRQIKPIHVLTATSADQT</sequence>
<keyword evidence="2" id="KW-1185">Reference proteome</keyword>
<evidence type="ECO:0000313" key="1">
    <source>
        <dbReference type="EMBL" id="KAJ8983522.1"/>
    </source>
</evidence>
<comment type="caution">
    <text evidence="1">The sequence shown here is derived from an EMBL/GenBank/DDBJ whole genome shotgun (WGS) entry which is preliminary data.</text>
</comment>
<organism evidence="1 2">
    <name type="scientific">Molorchus minor</name>
    <dbReference type="NCBI Taxonomy" id="1323400"/>
    <lineage>
        <taxon>Eukaryota</taxon>
        <taxon>Metazoa</taxon>
        <taxon>Ecdysozoa</taxon>
        <taxon>Arthropoda</taxon>
        <taxon>Hexapoda</taxon>
        <taxon>Insecta</taxon>
        <taxon>Pterygota</taxon>
        <taxon>Neoptera</taxon>
        <taxon>Endopterygota</taxon>
        <taxon>Coleoptera</taxon>
        <taxon>Polyphaga</taxon>
        <taxon>Cucujiformia</taxon>
        <taxon>Chrysomeloidea</taxon>
        <taxon>Cerambycidae</taxon>
        <taxon>Lamiinae</taxon>
        <taxon>Monochamini</taxon>
        <taxon>Molorchus</taxon>
    </lineage>
</organism>